<comment type="caution">
    <text evidence="2">The sequence shown here is derived from an EMBL/GenBank/DDBJ whole genome shotgun (WGS) entry which is preliminary data.</text>
</comment>
<evidence type="ECO:0008006" key="4">
    <source>
        <dbReference type="Google" id="ProtNLM"/>
    </source>
</evidence>
<feature type="transmembrane region" description="Helical" evidence="1">
    <location>
        <begin position="174"/>
        <end position="195"/>
    </location>
</feature>
<feature type="transmembrane region" description="Helical" evidence="1">
    <location>
        <begin position="111"/>
        <end position="132"/>
    </location>
</feature>
<dbReference type="AlphaFoldDB" id="A0A0R2GW57"/>
<name>A0A0R2GW57_9LACO</name>
<keyword evidence="1" id="KW-0812">Transmembrane</keyword>
<gene>
    <name evidence="2" type="ORF">IV41_GL001503</name>
</gene>
<accession>A0A0R2GW57</accession>
<feature type="transmembrane region" description="Helical" evidence="1">
    <location>
        <begin position="56"/>
        <end position="77"/>
    </location>
</feature>
<proteinExistence type="predicted"/>
<evidence type="ECO:0000313" key="2">
    <source>
        <dbReference type="EMBL" id="KRN43622.1"/>
    </source>
</evidence>
<reference evidence="2 3" key="1">
    <citation type="journal article" date="2015" name="Genome Announc.">
        <title>Expanding the biotechnology potential of lactobacilli through comparative genomics of 213 strains and associated genera.</title>
        <authorList>
            <person name="Sun Z."/>
            <person name="Harris H.M."/>
            <person name="McCann A."/>
            <person name="Guo C."/>
            <person name="Argimon S."/>
            <person name="Zhang W."/>
            <person name="Yang X."/>
            <person name="Jeffery I.B."/>
            <person name="Cooney J.C."/>
            <person name="Kagawa T.F."/>
            <person name="Liu W."/>
            <person name="Song Y."/>
            <person name="Salvetti E."/>
            <person name="Wrobel A."/>
            <person name="Rasinkangas P."/>
            <person name="Parkhill J."/>
            <person name="Rea M.C."/>
            <person name="O'Sullivan O."/>
            <person name="Ritari J."/>
            <person name="Douillard F.P."/>
            <person name="Paul Ross R."/>
            <person name="Yang R."/>
            <person name="Briner A.E."/>
            <person name="Felis G.E."/>
            <person name="de Vos W.M."/>
            <person name="Barrangou R."/>
            <person name="Klaenhammer T.R."/>
            <person name="Caufield P.W."/>
            <person name="Cui Y."/>
            <person name="Zhang H."/>
            <person name="O'Toole P.W."/>
        </authorList>
    </citation>
    <scope>NUCLEOTIDE SEQUENCE [LARGE SCALE GENOMIC DNA]</scope>
    <source>
        <strain evidence="2 3">DSM 14792</strain>
    </source>
</reference>
<dbReference type="EMBL" id="JQBA01000046">
    <property type="protein sequence ID" value="KRN43622.1"/>
    <property type="molecule type" value="Genomic_DNA"/>
</dbReference>
<evidence type="ECO:0000313" key="3">
    <source>
        <dbReference type="Proteomes" id="UP000051639"/>
    </source>
</evidence>
<feature type="transmembrane region" description="Helical" evidence="1">
    <location>
        <begin position="29"/>
        <end position="50"/>
    </location>
</feature>
<keyword evidence="1" id="KW-1133">Transmembrane helix</keyword>
<dbReference type="PATRIC" id="fig|148604.4.peg.1543"/>
<keyword evidence="1" id="KW-0472">Membrane</keyword>
<dbReference type="Proteomes" id="UP000051639">
    <property type="component" value="Unassembled WGS sequence"/>
</dbReference>
<keyword evidence="3" id="KW-1185">Reference proteome</keyword>
<organism evidence="2 3">
    <name type="scientific">Limosilactobacillus ingluviei</name>
    <dbReference type="NCBI Taxonomy" id="148604"/>
    <lineage>
        <taxon>Bacteria</taxon>
        <taxon>Bacillati</taxon>
        <taxon>Bacillota</taxon>
        <taxon>Bacilli</taxon>
        <taxon>Lactobacillales</taxon>
        <taxon>Lactobacillaceae</taxon>
        <taxon>Limosilactobacillus</taxon>
    </lineage>
</organism>
<protein>
    <recommendedName>
        <fullName evidence="4">Lantibiotic ABC transporter permease</fullName>
    </recommendedName>
</protein>
<feature type="transmembrane region" description="Helical" evidence="1">
    <location>
        <begin position="226"/>
        <end position="247"/>
    </location>
</feature>
<feature type="transmembrane region" description="Helical" evidence="1">
    <location>
        <begin position="138"/>
        <end position="162"/>
    </location>
</feature>
<sequence length="251" mass="28776">MLNGTVLTTRRDSMITYIQLKQVARNRRFVIFTILFPIVWYWMMVELINVSSNTKYQLSILVLALLIGILGNSIVTFSKRIASNRSFYFLQSKISQYSIWKYLVSQLITQLVLNLVITAALVITACLLNTFSFDSLTWIILGVVNLFGIYVSIIGFTLGIIFDRVAIDAGATPLMFLLAMFIVPWNIFLPASSMVRFMTRIQKLFPSYYAYQIIQQNSHLLKNLSIFTVSFVLTLIPFLLIIAVRLIRNNN</sequence>
<evidence type="ECO:0000256" key="1">
    <source>
        <dbReference type="SAM" id="Phobius"/>
    </source>
</evidence>